<dbReference type="InterPro" id="IPR050612">
    <property type="entry name" value="Prok_Mopterin_Oxidored"/>
</dbReference>
<dbReference type="CDD" id="cd02758">
    <property type="entry name" value="MopB_Tetrathionate-Ra"/>
    <property type="match status" value="1"/>
</dbReference>
<dbReference type="InterPro" id="IPR006656">
    <property type="entry name" value="Mopterin_OxRdtase"/>
</dbReference>
<accession>R1H9F9</accession>
<dbReference type="SUPFAM" id="SSF53706">
    <property type="entry name" value="Formate dehydrogenase/DMSO reductase, domains 1-3"/>
    <property type="match status" value="1"/>
</dbReference>
<evidence type="ECO:0000256" key="5">
    <source>
        <dbReference type="ARBA" id="ARBA00023002"/>
    </source>
</evidence>
<dbReference type="InterPro" id="IPR006963">
    <property type="entry name" value="Mopterin_OxRdtase_4Fe-4S_dom"/>
</dbReference>
<dbReference type="GO" id="GO:0016491">
    <property type="term" value="F:oxidoreductase activity"/>
    <property type="evidence" value="ECO:0007669"/>
    <property type="project" value="UniProtKB-KW"/>
</dbReference>
<dbReference type="PANTHER" id="PTHR43742">
    <property type="entry name" value="TRIMETHYLAMINE-N-OXIDE REDUCTASE"/>
    <property type="match status" value="1"/>
</dbReference>
<comment type="caution">
    <text evidence="9">The sequence shown here is derived from an EMBL/GenBank/DDBJ whole genome shotgun (WGS) entry which is preliminary data.</text>
</comment>
<sequence>MDHSKRKFLKGAAIAGGTGLFVAGYSDTLKHVVSGVATGSSGKPTRDPIHGNSLAVEYRVDEQGDLHPNPAQRLANTMCLGCWTLCGVRARIDNESDKIVRILGNPYHPLSAQHHIDFKTPIKQALLGTSGYQEGGLNGRSTACARGNAMLEQLDSPHRVTQCLKRVGPRGSGQWQSISFEQLVTEVVEGGDLFGEGSIEGLRAIRNLNEPLDSDNPEYGPKANQLLVSNASDEGRDVFIKRFTFNSFGTRNFANHGAYCGLSFRAGAGALLGDLEKNAHLKPDWDESDFLLFMGTSPQQSGNPFKRQSRQLASNRAREGKPFSYVVVAPSLPNTVNLPSAPANRWLPIKPATDSALALAMLRWIIDNDRYAEPFLAAPHAEAAERAGYRGFCNASYLVVCDESHPRFGQMLHASDLGLPHGGEAYGEGDGVLVVEEGSGELRVAGQCERARLWVDRRLPTAGGTLAVKSSFQLLAEACREHSLEQYSQECAVPVSAIEELAREFTSHGTRAAVISHGGTMSANGFYSAWAIMMLNAMIGNLNARGGAVASGGKFNPFGAGPRYDLESFPGMVKPAGVFLSRSKFPYEKTSEYRRKKEAGQNPYPAREPWFPLSGPLLGEHLTAAVSGYPYRAKAWINHMGNPLYGQAGLHHAIGEQLKDPKVLPLFVSIDSFINESSALSDYIVPDTLTYESWGWATAWHGVMTKVSTGRWPVVEPRVVKTAEGDPVCMESFFIAVAKRLGLPGFGEGAVKGADGSLHTLNRAADFSLYGAANVAYLGEPVPAIEAEGLAWSGVERILPILNATLSAEEAGRAAYLYARGGRFEPVVKGRD</sequence>
<evidence type="ECO:0000256" key="1">
    <source>
        <dbReference type="ARBA" id="ARBA00022485"/>
    </source>
</evidence>
<evidence type="ECO:0000256" key="3">
    <source>
        <dbReference type="ARBA" id="ARBA00022723"/>
    </source>
</evidence>
<dbReference type="Gene3D" id="3.30.200.210">
    <property type="match status" value="1"/>
</dbReference>
<dbReference type="OrthoDB" id="9815647at2"/>
<name>R1H9F9_9GAMM</name>
<dbReference type="AlphaFoldDB" id="R1H9F9"/>
<keyword evidence="2" id="KW-0500">Molybdenum</keyword>
<keyword evidence="10" id="KW-1185">Reference proteome</keyword>
<organism evidence="9 10">
    <name type="scientific">Aeromonas molluscorum 848</name>
    <dbReference type="NCBI Taxonomy" id="1268236"/>
    <lineage>
        <taxon>Bacteria</taxon>
        <taxon>Pseudomonadati</taxon>
        <taxon>Pseudomonadota</taxon>
        <taxon>Gammaproteobacteria</taxon>
        <taxon>Aeromonadales</taxon>
        <taxon>Aeromonadaceae</taxon>
        <taxon>Aeromonas</taxon>
    </lineage>
</organism>
<keyword evidence="7" id="KW-0411">Iron-sulfur</keyword>
<evidence type="ECO:0000256" key="7">
    <source>
        <dbReference type="ARBA" id="ARBA00023014"/>
    </source>
</evidence>
<dbReference type="PANTHER" id="PTHR43742:SF9">
    <property type="entry name" value="TETRATHIONATE REDUCTASE SUBUNIT A"/>
    <property type="match status" value="1"/>
</dbReference>
<reference evidence="9 10" key="1">
    <citation type="journal article" date="2013" name="Genome Announc.">
        <title>Draft Genome Sequence of Aeromonas molluscorum Strain 848TT, Isolated from Bivalve Molluscs.</title>
        <authorList>
            <person name="Spataro N."/>
            <person name="Farfan M."/>
            <person name="Albarral V."/>
            <person name="Sanglas A."/>
            <person name="Loren J.G."/>
            <person name="Fuste M.C."/>
            <person name="Bosch E."/>
        </authorList>
    </citation>
    <scope>NUCLEOTIDE SEQUENCE [LARGE SCALE GENOMIC DNA]</scope>
    <source>
        <strain evidence="9 10">848</strain>
    </source>
</reference>
<dbReference type="Gene3D" id="3.40.228.10">
    <property type="entry name" value="Dimethylsulfoxide Reductase, domain 2"/>
    <property type="match status" value="1"/>
</dbReference>
<dbReference type="GO" id="GO:0051539">
    <property type="term" value="F:4 iron, 4 sulfur cluster binding"/>
    <property type="evidence" value="ECO:0007669"/>
    <property type="project" value="UniProtKB-KW"/>
</dbReference>
<dbReference type="PROSITE" id="PS51669">
    <property type="entry name" value="4FE4S_MOW_BIS_MGD"/>
    <property type="match status" value="1"/>
</dbReference>
<proteinExistence type="predicted"/>
<feature type="non-terminal residue" evidence="9">
    <location>
        <position position="832"/>
    </location>
</feature>
<dbReference type="RefSeq" id="WP_005901054.1">
    <property type="nucleotide sequence ID" value="NZ_AQGQ01000065.1"/>
</dbReference>
<dbReference type="InterPro" id="IPR041929">
    <property type="entry name" value="Tetrathionate-R_A_N"/>
</dbReference>
<gene>
    <name evidence="9" type="ORF">G113_11029</name>
</gene>
<dbReference type="GO" id="GO:0046872">
    <property type="term" value="F:metal ion binding"/>
    <property type="evidence" value="ECO:0007669"/>
    <property type="project" value="UniProtKB-KW"/>
</dbReference>
<dbReference type="Gene3D" id="3.40.50.740">
    <property type="match status" value="1"/>
</dbReference>
<evidence type="ECO:0000256" key="4">
    <source>
        <dbReference type="ARBA" id="ARBA00022729"/>
    </source>
</evidence>
<keyword evidence="5" id="KW-0560">Oxidoreductase</keyword>
<evidence type="ECO:0000313" key="9">
    <source>
        <dbReference type="EMBL" id="EOD55044.1"/>
    </source>
</evidence>
<evidence type="ECO:0000313" key="10">
    <source>
        <dbReference type="Proteomes" id="UP000013526"/>
    </source>
</evidence>
<dbReference type="Pfam" id="PF00384">
    <property type="entry name" value="Molybdopterin"/>
    <property type="match status" value="1"/>
</dbReference>
<keyword evidence="1" id="KW-0004">4Fe-4S</keyword>
<protein>
    <submittedName>
        <fullName evidence="9">Tetrathionate reductase subunit A</fullName>
    </submittedName>
</protein>
<dbReference type="Proteomes" id="UP000013526">
    <property type="component" value="Unassembled WGS sequence"/>
</dbReference>
<keyword evidence="3" id="KW-0479">Metal-binding</keyword>
<dbReference type="SMART" id="SM00926">
    <property type="entry name" value="Molybdop_Fe4S4"/>
    <property type="match status" value="1"/>
</dbReference>
<dbReference type="EMBL" id="AQGQ01000065">
    <property type="protein sequence ID" value="EOD55044.1"/>
    <property type="molecule type" value="Genomic_DNA"/>
</dbReference>
<evidence type="ECO:0000256" key="6">
    <source>
        <dbReference type="ARBA" id="ARBA00023004"/>
    </source>
</evidence>
<keyword evidence="6" id="KW-0408">Iron</keyword>
<keyword evidence="4" id="KW-0732">Signal</keyword>
<evidence type="ECO:0000256" key="2">
    <source>
        <dbReference type="ARBA" id="ARBA00022505"/>
    </source>
</evidence>
<feature type="domain" description="4Fe-4S Mo/W bis-MGD-type" evidence="8">
    <location>
        <begin position="72"/>
        <end position="158"/>
    </location>
</feature>
<evidence type="ECO:0000259" key="8">
    <source>
        <dbReference type="PROSITE" id="PS51669"/>
    </source>
</evidence>